<dbReference type="Proteomes" id="UP000273405">
    <property type="component" value="Unassembled WGS sequence"/>
</dbReference>
<dbReference type="AlphaFoldDB" id="A0A3A8NFY3"/>
<evidence type="ECO:0000313" key="2">
    <source>
        <dbReference type="Proteomes" id="UP000273405"/>
    </source>
</evidence>
<name>A0A3A8NFY3_9BACT</name>
<organism evidence="1 2">
    <name type="scientific">Corallococcus sicarius</name>
    <dbReference type="NCBI Taxonomy" id="2316726"/>
    <lineage>
        <taxon>Bacteria</taxon>
        <taxon>Pseudomonadati</taxon>
        <taxon>Myxococcota</taxon>
        <taxon>Myxococcia</taxon>
        <taxon>Myxococcales</taxon>
        <taxon>Cystobacterineae</taxon>
        <taxon>Myxococcaceae</taxon>
        <taxon>Corallococcus</taxon>
    </lineage>
</organism>
<gene>
    <name evidence="1" type="ORF">D7X12_16175</name>
</gene>
<protein>
    <submittedName>
        <fullName evidence="1">Uncharacterized protein</fullName>
    </submittedName>
</protein>
<accession>A0A3A8NFY3</accession>
<evidence type="ECO:0000313" key="1">
    <source>
        <dbReference type="EMBL" id="RKH42280.1"/>
    </source>
</evidence>
<reference evidence="2" key="1">
    <citation type="submission" date="2018-09" db="EMBL/GenBank/DDBJ databases">
        <authorList>
            <person name="Livingstone P.G."/>
            <person name="Whitworth D.E."/>
        </authorList>
    </citation>
    <scope>NUCLEOTIDE SEQUENCE [LARGE SCALE GENOMIC DNA]</scope>
    <source>
        <strain evidence="2">CA040B</strain>
    </source>
</reference>
<keyword evidence="2" id="KW-1185">Reference proteome</keyword>
<proteinExistence type="predicted"/>
<comment type="caution">
    <text evidence="1">The sequence shown here is derived from an EMBL/GenBank/DDBJ whole genome shotgun (WGS) entry which is preliminary data.</text>
</comment>
<dbReference type="EMBL" id="RAWG01000090">
    <property type="protein sequence ID" value="RKH42280.1"/>
    <property type="molecule type" value="Genomic_DNA"/>
</dbReference>
<sequence length="83" mass="9127">MLMVFPETVTVQFRVASIVTFCFRPSPSTVCSLSSSVTWALSVTVMVVPWLFHRLGAEPKACWMGWKTSGSKKALSAKSSEPE</sequence>